<reference evidence="1" key="1">
    <citation type="submission" date="2018-04" db="EMBL/GenBank/DDBJ databases">
        <authorList>
            <person name="Go L.Y."/>
            <person name="Mitchell J.A."/>
        </authorList>
    </citation>
    <scope>NUCLEOTIDE SEQUENCE</scope>
    <source>
        <strain evidence="1">WBAF</strain>
    </source>
</reference>
<organism evidence="1">
    <name type="scientific">Wolbachia endosymbiont of Aleurodicus floccissimus</name>
    <dbReference type="NCBI Taxonomy" id="2152762"/>
    <lineage>
        <taxon>Bacteria</taxon>
        <taxon>Pseudomonadati</taxon>
        <taxon>Pseudomonadota</taxon>
        <taxon>Alphaproteobacteria</taxon>
        <taxon>Rickettsiales</taxon>
        <taxon>Anaplasmataceae</taxon>
        <taxon>Wolbachieae</taxon>
        <taxon>Wolbachia</taxon>
    </lineage>
</organism>
<evidence type="ECO:0000313" key="1">
    <source>
        <dbReference type="EMBL" id="SPP34454.1"/>
    </source>
</evidence>
<name>A0A3B0JJ38_9RICK</name>
<dbReference type="AlphaFoldDB" id="A0A3B0JJ38"/>
<gene>
    <name evidence="1" type="ORF">WBAF_1472</name>
</gene>
<sequence>MGTTKISEFLFNIKGKVAKQHAEPIIEKNLYTILGFKDVEDFEHKTSKSVNKKIWQLFVDCFTKEIDYVATKQVVKNVVCNIAKSAQGNAFTEAESLILNEKQDNKKRGKAIKEAVSILKKINPEKALNELSVIKKQAENFLQTDFYKAQSKPLPGFAPSGAQLFAETLKYIETLEKLSEVKKEDLTKSFLLNYISSLNKKYPKSQGKREDAIRILSSDELKNFYNQGVEEGILQPLASYKECRNLYDKMSQIKNHAVEKKEQKESLREISKSTISIINDIKKHREAILNCKDFQSSYIKEKKEHPFRGNACQKMIDIYQERIAGYQEKIRQNLNQIRAILKDTPQDVEEFEEIINCVHEAEQYDEIFDSALICLPNIQNKLDIQPENPLTELRASQINFEIELTRLCEQNIRVSM</sequence>
<dbReference type="EMBL" id="OUNF01000399">
    <property type="protein sequence ID" value="SPP34454.1"/>
    <property type="molecule type" value="Genomic_DNA"/>
</dbReference>
<proteinExistence type="predicted"/>
<accession>A0A3B0JJ38</accession>
<protein>
    <submittedName>
        <fullName evidence="1">Uncharacterized protein</fullName>
    </submittedName>
</protein>